<evidence type="ECO:0000313" key="2">
    <source>
        <dbReference type="EMBL" id="KAL2474375.1"/>
    </source>
</evidence>
<gene>
    <name evidence="2" type="ORF">Adt_35111</name>
</gene>
<name>A0ABD1QDT3_9LAMI</name>
<feature type="region of interest" description="Disordered" evidence="1">
    <location>
        <begin position="1"/>
        <end position="42"/>
    </location>
</feature>
<dbReference type="EMBL" id="JBFOLK010000011">
    <property type="protein sequence ID" value="KAL2474375.1"/>
    <property type="molecule type" value="Genomic_DNA"/>
</dbReference>
<dbReference type="AlphaFoldDB" id="A0ABD1QDT3"/>
<feature type="region of interest" description="Disordered" evidence="1">
    <location>
        <begin position="62"/>
        <end position="123"/>
    </location>
</feature>
<comment type="caution">
    <text evidence="2">The sequence shown here is derived from an EMBL/GenBank/DDBJ whole genome shotgun (WGS) entry which is preliminary data.</text>
</comment>
<protein>
    <submittedName>
        <fullName evidence="2">Uncharacterized protein</fullName>
    </submittedName>
</protein>
<keyword evidence="3" id="KW-1185">Reference proteome</keyword>
<organism evidence="2 3">
    <name type="scientific">Abeliophyllum distichum</name>
    <dbReference type="NCBI Taxonomy" id="126358"/>
    <lineage>
        <taxon>Eukaryota</taxon>
        <taxon>Viridiplantae</taxon>
        <taxon>Streptophyta</taxon>
        <taxon>Embryophyta</taxon>
        <taxon>Tracheophyta</taxon>
        <taxon>Spermatophyta</taxon>
        <taxon>Magnoliopsida</taxon>
        <taxon>eudicotyledons</taxon>
        <taxon>Gunneridae</taxon>
        <taxon>Pentapetalae</taxon>
        <taxon>asterids</taxon>
        <taxon>lamiids</taxon>
        <taxon>Lamiales</taxon>
        <taxon>Oleaceae</taxon>
        <taxon>Forsythieae</taxon>
        <taxon>Abeliophyllum</taxon>
    </lineage>
</organism>
<accession>A0ABD1QDT3</accession>
<sequence>MPKVVLSSVNESSSDSIGESRSGSSIQSSDRSSSTKLINRRTSRYEGVEYDLNVVLNSIPLATDDEGPVKDSAPSKRMKLSDKDKGSVSGKEVLTTTNVEKGGSRGRYLKDVPINQPDDDPLDDETTFHDIHFPPTNANKTLNWFEVAH</sequence>
<proteinExistence type="predicted"/>
<feature type="compositionally biased region" description="Low complexity" evidence="1">
    <location>
        <begin position="7"/>
        <end position="34"/>
    </location>
</feature>
<evidence type="ECO:0000313" key="3">
    <source>
        <dbReference type="Proteomes" id="UP001604336"/>
    </source>
</evidence>
<evidence type="ECO:0000256" key="1">
    <source>
        <dbReference type="SAM" id="MobiDB-lite"/>
    </source>
</evidence>
<dbReference type="Proteomes" id="UP001604336">
    <property type="component" value="Unassembled WGS sequence"/>
</dbReference>
<reference evidence="3" key="1">
    <citation type="submission" date="2024-07" db="EMBL/GenBank/DDBJ databases">
        <title>Two chromosome-level genome assemblies of Korean endemic species Abeliophyllum distichum and Forsythia ovata (Oleaceae).</title>
        <authorList>
            <person name="Jang H."/>
        </authorList>
    </citation>
    <scope>NUCLEOTIDE SEQUENCE [LARGE SCALE GENOMIC DNA]</scope>
</reference>